<organism evidence="2 3">
    <name type="scientific">Zarconia navalis LEGE 11467</name>
    <dbReference type="NCBI Taxonomy" id="1828826"/>
    <lineage>
        <taxon>Bacteria</taxon>
        <taxon>Bacillati</taxon>
        <taxon>Cyanobacteriota</taxon>
        <taxon>Cyanophyceae</taxon>
        <taxon>Oscillatoriophycideae</taxon>
        <taxon>Oscillatoriales</taxon>
        <taxon>Oscillatoriales incertae sedis</taxon>
        <taxon>Zarconia</taxon>
        <taxon>Zarconia navalis</taxon>
    </lineage>
</organism>
<comment type="caution">
    <text evidence="2">The sequence shown here is derived from an EMBL/GenBank/DDBJ whole genome shotgun (WGS) entry which is preliminary data.</text>
</comment>
<feature type="transmembrane region" description="Helical" evidence="1">
    <location>
        <begin position="16"/>
        <end position="33"/>
    </location>
</feature>
<name>A0A928Z980_9CYAN</name>
<dbReference type="RefSeq" id="WP_264322519.1">
    <property type="nucleotide sequence ID" value="NZ_JADEXN010000341.1"/>
</dbReference>
<keyword evidence="1" id="KW-0812">Transmembrane</keyword>
<proteinExistence type="predicted"/>
<accession>A0A928Z980</accession>
<evidence type="ECO:0000313" key="2">
    <source>
        <dbReference type="EMBL" id="MBE9042355.1"/>
    </source>
</evidence>
<keyword evidence="1" id="KW-1133">Transmembrane helix</keyword>
<evidence type="ECO:0000313" key="3">
    <source>
        <dbReference type="Proteomes" id="UP000621799"/>
    </source>
</evidence>
<keyword evidence="3" id="KW-1185">Reference proteome</keyword>
<dbReference type="AlphaFoldDB" id="A0A928Z980"/>
<gene>
    <name evidence="2" type="ORF">IQ235_16400</name>
</gene>
<sequence>MFQNRLHHSIFQLPQNYVLLVATGAGFIGFVLSMGLRSIVLGVGIAIALGMWAAWVWQLKSSPFLISKKTQDNLLDIECFQEQLERLEKKLDVPSRQKLEKVRFWIRETQSFARKIAEIEPELVPDLIEMLYTVLALADRAIVTTLANQQIRTLAYQKIGEQNLKASCDRIQATHHQLQEFHDRLVLNQVGNQFPDLETVFPDRLQLLLAQNKEALQTSNELNERSL</sequence>
<dbReference type="EMBL" id="JADEXN010000341">
    <property type="protein sequence ID" value="MBE9042355.1"/>
    <property type="molecule type" value="Genomic_DNA"/>
</dbReference>
<protein>
    <submittedName>
        <fullName evidence="2">Uncharacterized protein</fullName>
    </submittedName>
</protein>
<feature type="transmembrane region" description="Helical" evidence="1">
    <location>
        <begin position="39"/>
        <end position="59"/>
    </location>
</feature>
<reference evidence="2" key="1">
    <citation type="submission" date="2020-10" db="EMBL/GenBank/DDBJ databases">
        <authorList>
            <person name="Castelo-Branco R."/>
            <person name="Eusebio N."/>
            <person name="Adriana R."/>
            <person name="Vieira A."/>
            <person name="Brugerolle De Fraissinette N."/>
            <person name="Rezende De Castro R."/>
            <person name="Schneider M.P."/>
            <person name="Vasconcelos V."/>
            <person name="Leao P.N."/>
        </authorList>
    </citation>
    <scope>NUCLEOTIDE SEQUENCE</scope>
    <source>
        <strain evidence="2">LEGE 11467</strain>
    </source>
</reference>
<keyword evidence="1" id="KW-0472">Membrane</keyword>
<evidence type="ECO:0000256" key="1">
    <source>
        <dbReference type="SAM" id="Phobius"/>
    </source>
</evidence>
<dbReference type="Proteomes" id="UP000621799">
    <property type="component" value="Unassembled WGS sequence"/>
</dbReference>